<dbReference type="HOGENOM" id="CLU_005122_8_0_9"/>
<dbReference type="Gene3D" id="3.90.1150.50">
    <property type="entry name" value="Transcription-repair-coupling factor, D7 domain"/>
    <property type="match status" value="1"/>
</dbReference>
<dbReference type="InterPro" id="IPR014001">
    <property type="entry name" value="Helicase_ATP-bd"/>
</dbReference>
<proteinExistence type="predicted"/>
<accession>R6WNI5</accession>
<sequence length="425" mass="48064">MNFPSLGLLIIDEEQRFGVAQKEKIKKWHLGIDVLSLSATPIPRTLHMALVNGRDMSVIESPPEDRLPVETYVSEYNDGMIKEALERELRRGGRIYYISNRVSALESLSAKLRRLVPGISIKIAHGQMSEDALEDAMLSFYEGSCDMLLCTTIVENGLDVPLANTIIIDGADNFGLSQLYQMRGRVGRSSRLAYAYFVYQPNKALSEIAEKRLQAIRDFTELGAGFKIAMRDLEIRGAGNLLGPQQHGHITGIGFAAYCEMLEKTIERLKNGKTAEPEPEPVLEIQAEAYIPDSYIPDPRYKMELYRRFSELEYSQRDDLLDEVIDRFGNPPPEVEMLWRLAALKGLCRVLKIRGVNVRQGVIRLTFSEKAQVNPEAILKLLMEHPKTMALKNGQEQQLTYRIGASKKEPLAWLEQTLPKLVLEN</sequence>
<dbReference type="InterPro" id="IPR037235">
    <property type="entry name" value="TRCF-like_C_D7"/>
</dbReference>
<protein>
    <submittedName>
        <fullName evidence="5">Transcription-repair coupling factor</fullName>
    </submittedName>
</protein>
<dbReference type="InterPro" id="IPR047112">
    <property type="entry name" value="RecG/Mfd"/>
</dbReference>
<gene>
    <name evidence="5" type="ORF">BN587_01252</name>
</gene>
<keyword evidence="2" id="KW-0547">Nucleotide-binding</keyword>
<feature type="domain" description="Helicase ATP-binding" evidence="3">
    <location>
        <begin position="1"/>
        <end position="59"/>
    </location>
</feature>
<dbReference type="SMART" id="SM00982">
    <property type="entry name" value="TRCF"/>
    <property type="match status" value="1"/>
</dbReference>
<evidence type="ECO:0000256" key="1">
    <source>
        <dbReference type="ARBA" id="ARBA00022801"/>
    </source>
</evidence>
<evidence type="ECO:0000259" key="3">
    <source>
        <dbReference type="PROSITE" id="PS51192"/>
    </source>
</evidence>
<dbReference type="PANTHER" id="PTHR47964">
    <property type="entry name" value="ATP-DEPENDENT DNA HELICASE HOMOLOG RECG, CHLOROPLASTIC"/>
    <property type="match status" value="1"/>
</dbReference>
<dbReference type="GO" id="GO:0006281">
    <property type="term" value="P:DNA repair"/>
    <property type="evidence" value="ECO:0007669"/>
    <property type="project" value="InterPro"/>
</dbReference>
<dbReference type="Proteomes" id="UP000014937">
    <property type="component" value="Unassembled WGS sequence"/>
</dbReference>
<dbReference type="Pfam" id="PF03461">
    <property type="entry name" value="TRCF"/>
    <property type="match status" value="1"/>
</dbReference>
<dbReference type="InterPro" id="IPR001650">
    <property type="entry name" value="Helicase_C-like"/>
</dbReference>
<evidence type="ECO:0000313" key="5">
    <source>
        <dbReference type="EMBL" id="CDD12808.1"/>
    </source>
</evidence>
<feature type="domain" description="Helicase C-terminal" evidence="4">
    <location>
        <begin position="80"/>
        <end position="234"/>
    </location>
</feature>
<keyword evidence="2" id="KW-0067">ATP-binding</keyword>
<dbReference type="PROSITE" id="PS51192">
    <property type="entry name" value="HELICASE_ATP_BIND_1"/>
    <property type="match status" value="1"/>
</dbReference>
<dbReference type="PANTHER" id="PTHR47964:SF1">
    <property type="entry name" value="ATP-DEPENDENT DNA HELICASE HOMOLOG RECG, CHLOROPLASTIC"/>
    <property type="match status" value="1"/>
</dbReference>
<keyword evidence="1" id="KW-0378">Hydrolase</keyword>
<name>R6WNI5_9FIRM</name>
<dbReference type="Pfam" id="PF00271">
    <property type="entry name" value="Helicase_C"/>
    <property type="match status" value="1"/>
</dbReference>
<comment type="caution">
    <text evidence="5">The sequence shown here is derived from an EMBL/GenBank/DDBJ whole genome shotgun (WGS) entry which is preliminary data.</text>
</comment>
<organism evidence="5">
    <name type="scientific">Phascolarctobacterium succinatutens CAG:287</name>
    <dbReference type="NCBI Taxonomy" id="1263101"/>
    <lineage>
        <taxon>Bacteria</taxon>
        <taxon>Bacillati</taxon>
        <taxon>Bacillota</taxon>
        <taxon>Negativicutes</taxon>
        <taxon>Acidaminococcales</taxon>
        <taxon>Acidaminococcaceae</taxon>
        <taxon>Phascolarctobacterium</taxon>
    </lineage>
</organism>
<reference evidence="5" key="1">
    <citation type="submission" date="2012-11" db="EMBL/GenBank/DDBJ databases">
        <title>Dependencies among metagenomic species, viruses, plasmids and units of genetic variation.</title>
        <authorList>
            <person name="Nielsen H.B."/>
            <person name="Almeida M."/>
            <person name="Juncker A.S."/>
            <person name="Rasmussen S."/>
            <person name="Li J."/>
            <person name="Sunagawa S."/>
            <person name="Plichta D."/>
            <person name="Gautier L."/>
            <person name="Le Chatelier E."/>
            <person name="Peletier E."/>
            <person name="Bonde I."/>
            <person name="Nielsen T."/>
            <person name="Manichanh C."/>
            <person name="Arumugam M."/>
            <person name="Batto J."/>
            <person name="Santos M.B.Q.D."/>
            <person name="Blom N."/>
            <person name="Borruel N."/>
            <person name="Burgdorf K.S."/>
            <person name="Boumezbeur F."/>
            <person name="Casellas F."/>
            <person name="Dore J."/>
            <person name="Guarner F."/>
            <person name="Hansen T."/>
            <person name="Hildebrand F."/>
            <person name="Kaas R.S."/>
            <person name="Kennedy S."/>
            <person name="Kristiansen K."/>
            <person name="Kultima J.R."/>
            <person name="Leonard P."/>
            <person name="Levenez F."/>
            <person name="Lund O."/>
            <person name="Moumen B."/>
            <person name="Le Paslier D."/>
            <person name="Pons N."/>
            <person name="Pedersen O."/>
            <person name="Prifti E."/>
            <person name="Qin J."/>
            <person name="Raes J."/>
            <person name="Tap J."/>
            <person name="Tims S."/>
            <person name="Ussery D.W."/>
            <person name="Yamada T."/>
            <person name="MetaHit consortium"/>
            <person name="Renault P."/>
            <person name="Sicheritz-Ponten T."/>
            <person name="Bork P."/>
            <person name="Wang J."/>
            <person name="Brunak S."/>
            <person name="Ehrlich S.D."/>
        </authorList>
    </citation>
    <scope>NUCLEOTIDE SEQUENCE [LARGE SCALE GENOMIC DNA]</scope>
</reference>
<dbReference type="SUPFAM" id="SSF52540">
    <property type="entry name" value="P-loop containing nucleoside triphosphate hydrolases"/>
    <property type="match status" value="2"/>
</dbReference>
<keyword evidence="2" id="KW-0347">Helicase</keyword>
<evidence type="ECO:0000259" key="4">
    <source>
        <dbReference type="PROSITE" id="PS51194"/>
    </source>
</evidence>
<evidence type="ECO:0000256" key="2">
    <source>
        <dbReference type="ARBA" id="ARBA00022806"/>
    </source>
</evidence>
<dbReference type="EMBL" id="CBGL010000134">
    <property type="protein sequence ID" value="CDD12808.1"/>
    <property type="molecule type" value="Genomic_DNA"/>
</dbReference>
<dbReference type="InterPro" id="IPR027417">
    <property type="entry name" value="P-loop_NTPase"/>
</dbReference>
<dbReference type="SUPFAM" id="SSF143517">
    <property type="entry name" value="TRCF domain-like"/>
    <property type="match status" value="1"/>
</dbReference>
<dbReference type="AlphaFoldDB" id="R6WNI5"/>
<dbReference type="SMART" id="SM00490">
    <property type="entry name" value="HELICc"/>
    <property type="match status" value="1"/>
</dbReference>
<dbReference type="Gene3D" id="3.40.50.300">
    <property type="entry name" value="P-loop containing nucleotide triphosphate hydrolases"/>
    <property type="match status" value="2"/>
</dbReference>
<dbReference type="InterPro" id="IPR005118">
    <property type="entry name" value="TRCF_C"/>
</dbReference>
<dbReference type="GO" id="GO:0016787">
    <property type="term" value="F:hydrolase activity"/>
    <property type="evidence" value="ECO:0007669"/>
    <property type="project" value="UniProtKB-KW"/>
</dbReference>
<dbReference type="GO" id="GO:0003678">
    <property type="term" value="F:DNA helicase activity"/>
    <property type="evidence" value="ECO:0007669"/>
    <property type="project" value="TreeGrafter"/>
</dbReference>
<dbReference type="PROSITE" id="PS51194">
    <property type="entry name" value="HELICASE_CTER"/>
    <property type="match status" value="1"/>
</dbReference>